<dbReference type="EMBL" id="HBUF01283100">
    <property type="protein sequence ID" value="CAG6687754.1"/>
    <property type="molecule type" value="Transcribed_RNA"/>
</dbReference>
<feature type="compositionally biased region" description="Basic and acidic residues" evidence="1">
    <location>
        <begin position="10"/>
        <end position="21"/>
    </location>
</feature>
<evidence type="ECO:0000256" key="1">
    <source>
        <dbReference type="SAM" id="MobiDB-lite"/>
    </source>
</evidence>
<name>A0A8D8XAD1_9HEMI</name>
<protein>
    <submittedName>
        <fullName evidence="2">Uncharacterized protein</fullName>
    </submittedName>
</protein>
<sequence length="157" mass="17627">MEAKNTSNPEEDHPHITEDGKGSLAEHIGASVAKGLQIAAFDIKDKSVSYIKTNMPKNVPTDLKTLPSHFKSNVKHIGVSSFKYVRKKITLKQLAIFAFELMTAKVYTKIGMTVVYGLFNLAWNAYVKPPNKSEMKARTLDQSRNTTSEVNRMHWGM</sequence>
<accession>A0A8D8XAD1</accession>
<dbReference type="AlphaFoldDB" id="A0A8D8XAD1"/>
<feature type="region of interest" description="Disordered" evidence="1">
    <location>
        <begin position="1"/>
        <end position="21"/>
    </location>
</feature>
<proteinExistence type="predicted"/>
<organism evidence="2">
    <name type="scientific">Cacopsylla melanoneura</name>
    <dbReference type="NCBI Taxonomy" id="428564"/>
    <lineage>
        <taxon>Eukaryota</taxon>
        <taxon>Metazoa</taxon>
        <taxon>Ecdysozoa</taxon>
        <taxon>Arthropoda</taxon>
        <taxon>Hexapoda</taxon>
        <taxon>Insecta</taxon>
        <taxon>Pterygota</taxon>
        <taxon>Neoptera</taxon>
        <taxon>Paraneoptera</taxon>
        <taxon>Hemiptera</taxon>
        <taxon>Sternorrhyncha</taxon>
        <taxon>Psylloidea</taxon>
        <taxon>Psyllidae</taxon>
        <taxon>Psyllinae</taxon>
        <taxon>Cacopsylla</taxon>
    </lineage>
</organism>
<evidence type="ECO:0000313" key="2">
    <source>
        <dbReference type="EMBL" id="CAG6687754.1"/>
    </source>
</evidence>
<reference evidence="2" key="1">
    <citation type="submission" date="2021-05" db="EMBL/GenBank/DDBJ databases">
        <authorList>
            <person name="Alioto T."/>
            <person name="Alioto T."/>
            <person name="Gomez Garrido J."/>
        </authorList>
    </citation>
    <scope>NUCLEOTIDE SEQUENCE</scope>
</reference>